<accession>A0A4C1XR02</accession>
<name>A0A4C1XR02_EUMVA</name>
<dbReference type="AlphaFoldDB" id="A0A4C1XR02"/>
<dbReference type="Proteomes" id="UP000299102">
    <property type="component" value="Unassembled WGS sequence"/>
</dbReference>
<evidence type="ECO:0000313" key="1">
    <source>
        <dbReference type="EMBL" id="GBP66366.1"/>
    </source>
</evidence>
<sequence>MQHNAETQSSAGRGGCLFRASCSDAAAATAAADASSGKFAAVAVSACASRSTLGSAAARVDAPPPLAPRRTPRALHDLLHATDNSGRSPCTLYTCLHCQYDDGTLRRSLMLLKKFQSCS</sequence>
<dbReference type="EMBL" id="BGZK01000955">
    <property type="protein sequence ID" value="GBP66366.1"/>
    <property type="molecule type" value="Genomic_DNA"/>
</dbReference>
<gene>
    <name evidence="1" type="ORF">EVAR_88476_1</name>
</gene>
<proteinExistence type="predicted"/>
<organism evidence="1 2">
    <name type="scientific">Eumeta variegata</name>
    <name type="common">Bagworm moth</name>
    <name type="synonym">Eumeta japonica</name>
    <dbReference type="NCBI Taxonomy" id="151549"/>
    <lineage>
        <taxon>Eukaryota</taxon>
        <taxon>Metazoa</taxon>
        <taxon>Ecdysozoa</taxon>
        <taxon>Arthropoda</taxon>
        <taxon>Hexapoda</taxon>
        <taxon>Insecta</taxon>
        <taxon>Pterygota</taxon>
        <taxon>Neoptera</taxon>
        <taxon>Endopterygota</taxon>
        <taxon>Lepidoptera</taxon>
        <taxon>Glossata</taxon>
        <taxon>Ditrysia</taxon>
        <taxon>Tineoidea</taxon>
        <taxon>Psychidae</taxon>
        <taxon>Oiketicinae</taxon>
        <taxon>Eumeta</taxon>
    </lineage>
</organism>
<reference evidence="1 2" key="1">
    <citation type="journal article" date="2019" name="Commun. Biol.">
        <title>The bagworm genome reveals a unique fibroin gene that provides high tensile strength.</title>
        <authorList>
            <person name="Kono N."/>
            <person name="Nakamura H."/>
            <person name="Ohtoshi R."/>
            <person name="Tomita M."/>
            <person name="Numata K."/>
            <person name="Arakawa K."/>
        </authorList>
    </citation>
    <scope>NUCLEOTIDE SEQUENCE [LARGE SCALE GENOMIC DNA]</scope>
</reference>
<comment type="caution">
    <text evidence="1">The sequence shown here is derived from an EMBL/GenBank/DDBJ whole genome shotgun (WGS) entry which is preliminary data.</text>
</comment>
<evidence type="ECO:0000313" key="2">
    <source>
        <dbReference type="Proteomes" id="UP000299102"/>
    </source>
</evidence>
<keyword evidence="2" id="KW-1185">Reference proteome</keyword>
<protein>
    <submittedName>
        <fullName evidence="1">Uncharacterized protein</fullName>
    </submittedName>
</protein>